<dbReference type="InterPro" id="IPR023210">
    <property type="entry name" value="NADP_OxRdtase_dom"/>
</dbReference>
<accession>A0A3S9HBK6</accession>
<dbReference type="FunFam" id="3.20.20.100:FF:000015">
    <property type="entry name" value="Oxidoreductase, aldo/keto reductase family"/>
    <property type="match status" value="1"/>
</dbReference>
<dbReference type="InterPro" id="IPR036812">
    <property type="entry name" value="NAD(P)_OxRdtase_dom_sf"/>
</dbReference>
<feature type="site" description="Lowers pKa of active site Tyr" evidence="6">
    <location>
        <position position="81"/>
    </location>
</feature>
<dbReference type="PROSITE" id="PS00063">
    <property type="entry name" value="ALDOKETO_REDUCTASE_3"/>
    <property type="match status" value="1"/>
</dbReference>
<feature type="active site" description="Proton donor" evidence="4">
    <location>
        <position position="53"/>
    </location>
</feature>
<dbReference type="PIRSF" id="PIRSF000097">
    <property type="entry name" value="AKR"/>
    <property type="match status" value="1"/>
</dbReference>
<feature type="binding site" evidence="5">
    <location>
        <position position="114"/>
    </location>
    <ligand>
        <name>substrate</name>
    </ligand>
</feature>
<dbReference type="Pfam" id="PF00248">
    <property type="entry name" value="Aldo_ket_red"/>
    <property type="match status" value="1"/>
</dbReference>
<dbReference type="Proteomes" id="UP000273326">
    <property type="component" value="Chromosome"/>
</dbReference>
<evidence type="ECO:0000256" key="3">
    <source>
        <dbReference type="ARBA" id="ARBA00023002"/>
    </source>
</evidence>
<dbReference type="Gene3D" id="3.20.20.100">
    <property type="entry name" value="NADP-dependent oxidoreductase domain"/>
    <property type="match status" value="1"/>
</dbReference>
<evidence type="ECO:0000313" key="9">
    <source>
        <dbReference type="EMBL" id="AZP04746.1"/>
    </source>
</evidence>
<dbReference type="PANTHER" id="PTHR43827:SF3">
    <property type="entry name" value="NADP-DEPENDENT OXIDOREDUCTASE DOMAIN-CONTAINING PROTEIN"/>
    <property type="match status" value="1"/>
</dbReference>
<evidence type="ECO:0000256" key="1">
    <source>
        <dbReference type="ARBA" id="ARBA00007905"/>
    </source>
</evidence>
<dbReference type="OrthoDB" id="191683at2"/>
<keyword evidence="2" id="KW-0521">NADP</keyword>
<dbReference type="AlphaFoldDB" id="A0A3S9HBK6"/>
<dbReference type="CDD" id="cd19071">
    <property type="entry name" value="AKR_AKR1-5-like"/>
    <property type="match status" value="1"/>
</dbReference>
<dbReference type="GO" id="GO:0016616">
    <property type="term" value="F:oxidoreductase activity, acting on the CH-OH group of donors, NAD or NADP as acceptor"/>
    <property type="evidence" value="ECO:0007669"/>
    <property type="project" value="UniProtKB-ARBA"/>
</dbReference>
<evidence type="ECO:0000256" key="7">
    <source>
        <dbReference type="SAM" id="MobiDB-lite"/>
    </source>
</evidence>
<feature type="domain" description="NADP-dependent oxidoreductase" evidence="8">
    <location>
        <begin position="21"/>
        <end position="266"/>
    </location>
</feature>
<evidence type="ECO:0000256" key="2">
    <source>
        <dbReference type="ARBA" id="ARBA00022857"/>
    </source>
</evidence>
<dbReference type="EMBL" id="CP034465">
    <property type="protein sequence ID" value="AZP04746.1"/>
    <property type="molecule type" value="Genomic_DNA"/>
</dbReference>
<keyword evidence="10" id="KW-1185">Reference proteome</keyword>
<name>A0A3S9HBK6_9LACT</name>
<evidence type="ECO:0000256" key="5">
    <source>
        <dbReference type="PIRSR" id="PIRSR000097-2"/>
    </source>
</evidence>
<evidence type="ECO:0000313" key="10">
    <source>
        <dbReference type="Proteomes" id="UP000273326"/>
    </source>
</evidence>
<dbReference type="PROSITE" id="PS00062">
    <property type="entry name" value="ALDOKETO_REDUCTASE_2"/>
    <property type="match status" value="1"/>
</dbReference>
<organism evidence="9 10">
    <name type="scientific">Jeotgalibaca ciconiae</name>
    <dbReference type="NCBI Taxonomy" id="2496265"/>
    <lineage>
        <taxon>Bacteria</taxon>
        <taxon>Bacillati</taxon>
        <taxon>Bacillota</taxon>
        <taxon>Bacilli</taxon>
        <taxon>Lactobacillales</taxon>
        <taxon>Carnobacteriaceae</taxon>
        <taxon>Jeotgalibaca</taxon>
    </lineage>
</organism>
<dbReference type="SUPFAM" id="SSF51430">
    <property type="entry name" value="NAD(P)-linked oxidoreductase"/>
    <property type="match status" value="1"/>
</dbReference>
<dbReference type="PRINTS" id="PR00069">
    <property type="entry name" value="ALDKETRDTASE"/>
</dbReference>
<keyword evidence="3" id="KW-0560">Oxidoreductase</keyword>
<evidence type="ECO:0000256" key="4">
    <source>
        <dbReference type="PIRSR" id="PIRSR000097-1"/>
    </source>
</evidence>
<evidence type="ECO:0000256" key="6">
    <source>
        <dbReference type="PIRSR" id="PIRSR000097-3"/>
    </source>
</evidence>
<dbReference type="InterPro" id="IPR018170">
    <property type="entry name" value="Aldo/ket_reductase_CS"/>
</dbReference>
<proteinExistence type="inferred from homology"/>
<dbReference type="InterPro" id="IPR020471">
    <property type="entry name" value="AKR"/>
</dbReference>
<evidence type="ECO:0000259" key="8">
    <source>
        <dbReference type="Pfam" id="PF00248"/>
    </source>
</evidence>
<feature type="region of interest" description="Disordered" evidence="7">
    <location>
        <begin position="269"/>
        <end position="288"/>
    </location>
</feature>
<comment type="similarity">
    <text evidence="1">Belongs to the aldo/keto reductase family.</text>
</comment>
<dbReference type="PANTHER" id="PTHR43827">
    <property type="entry name" value="2,5-DIKETO-D-GLUCONIC ACID REDUCTASE"/>
    <property type="match status" value="1"/>
</dbReference>
<sequence length="288" mass="32445">MVKSLMDRLPLNDGYTIPGIGFGTSGISDRDAEELVFKAIMRGYRLIDTASWYKNEEGVGRGINKAINAGISREDIFVVSKAWKDEMGYQEATDAFDRSFDRLGLDYIDLYLIHWPSSEEGKNLDTWKALEDLADSGRVRSIGVSNFNRGELNELIKEGRIRPAVNQIPVNPSNMNADLDDFCYRNNIVTVGYSPLGAGKVNKNKHLAAIGNKYDKTPAQIALKWCVDRDVVPIPKTSHDERMKENLEIFDFELTDEDITVLNNIDEKKAVAKDKSGNNQNKRHGSRR</sequence>
<dbReference type="PROSITE" id="PS00798">
    <property type="entry name" value="ALDOKETO_REDUCTASE_1"/>
    <property type="match status" value="1"/>
</dbReference>
<dbReference type="KEGG" id="jeh:EJN90_08910"/>
<protein>
    <submittedName>
        <fullName evidence="9">Aldo/keto reductase</fullName>
    </submittedName>
</protein>
<gene>
    <name evidence="9" type="ORF">EJN90_08910</name>
</gene>
<reference evidence="10" key="1">
    <citation type="submission" date="2018-12" db="EMBL/GenBank/DDBJ databases">
        <title>Complete genome sequencing of Jeotgalibaca sp. H21T32.</title>
        <authorList>
            <person name="Bae J.-W."/>
            <person name="Lee S.-Y."/>
        </authorList>
    </citation>
    <scope>NUCLEOTIDE SEQUENCE [LARGE SCALE GENOMIC DNA]</scope>
    <source>
        <strain evidence="10">H21T32</strain>
    </source>
</reference>
<dbReference type="RefSeq" id="WP_126110458.1">
    <property type="nucleotide sequence ID" value="NZ_CP034465.1"/>
</dbReference>